<dbReference type="GeneID" id="70185452"/>
<sequence>MSCLAPAGVISRLPAFLHCFMGSLVSKVLLLSSKSYVCGHNIVVALFLPKKISSEVNTKQEHDCVELAMASFSFFPLRRMNASHDHLRNSVTFRLTLL</sequence>
<accession>A0A9P8XRK8</accession>
<protein>
    <submittedName>
        <fullName evidence="1">Uncharacterized protein</fullName>
    </submittedName>
</protein>
<proteinExistence type="predicted"/>
<dbReference type="Proteomes" id="UP000756346">
    <property type="component" value="Unassembled WGS sequence"/>
</dbReference>
<gene>
    <name evidence="1" type="ORF">B0I36DRAFT_339947</name>
</gene>
<evidence type="ECO:0000313" key="1">
    <source>
        <dbReference type="EMBL" id="KAH7012632.1"/>
    </source>
</evidence>
<organism evidence="1 2">
    <name type="scientific">Microdochium trichocladiopsis</name>
    <dbReference type="NCBI Taxonomy" id="1682393"/>
    <lineage>
        <taxon>Eukaryota</taxon>
        <taxon>Fungi</taxon>
        <taxon>Dikarya</taxon>
        <taxon>Ascomycota</taxon>
        <taxon>Pezizomycotina</taxon>
        <taxon>Sordariomycetes</taxon>
        <taxon>Xylariomycetidae</taxon>
        <taxon>Xylariales</taxon>
        <taxon>Microdochiaceae</taxon>
        <taxon>Microdochium</taxon>
    </lineage>
</organism>
<dbReference type="AlphaFoldDB" id="A0A9P8XRK8"/>
<dbReference type="RefSeq" id="XP_046004897.1">
    <property type="nucleotide sequence ID" value="XM_046155906.1"/>
</dbReference>
<reference evidence="1" key="1">
    <citation type="journal article" date="2021" name="Nat. Commun.">
        <title>Genetic determinants of endophytism in the Arabidopsis root mycobiome.</title>
        <authorList>
            <person name="Mesny F."/>
            <person name="Miyauchi S."/>
            <person name="Thiergart T."/>
            <person name="Pickel B."/>
            <person name="Atanasova L."/>
            <person name="Karlsson M."/>
            <person name="Huettel B."/>
            <person name="Barry K.W."/>
            <person name="Haridas S."/>
            <person name="Chen C."/>
            <person name="Bauer D."/>
            <person name="Andreopoulos W."/>
            <person name="Pangilinan J."/>
            <person name="LaButti K."/>
            <person name="Riley R."/>
            <person name="Lipzen A."/>
            <person name="Clum A."/>
            <person name="Drula E."/>
            <person name="Henrissat B."/>
            <person name="Kohler A."/>
            <person name="Grigoriev I.V."/>
            <person name="Martin F.M."/>
            <person name="Hacquard S."/>
        </authorList>
    </citation>
    <scope>NUCLEOTIDE SEQUENCE</scope>
    <source>
        <strain evidence="1">MPI-CAGE-CH-0230</strain>
    </source>
</reference>
<dbReference type="EMBL" id="JAGTJQ010000014">
    <property type="protein sequence ID" value="KAH7012632.1"/>
    <property type="molecule type" value="Genomic_DNA"/>
</dbReference>
<comment type="caution">
    <text evidence="1">The sequence shown here is derived from an EMBL/GenBank/DDBJ whole genome shotgun (WGS) entry which is preliminary data.</text>
</comment>
<evidence type="ECO:0000313" key="2">
    <source>
        <dbReference type="Proteomes" id="UP000756346"/>
    </source>
</evidence>
<name>A0A9P8XRK8_9PEZI</name>
<keyword evidence="2" id="KW-1185">Reference proteome</keyword>